<name>A0A1E7LA99_9ACTN</name>
<evidence type="ECO:0000313" key="1">
    <source>
        <dbReference type="EMBL" id="OEV13119.1"/>
    </source>
</evidence>
<sequence>MTQDFPLPPAAGEIAELVGKRLKEVREAGGSRETVTVDLNGQLYHAEVIDLQLKDLYFNPATHRIRAQRSHQPEREKALLRDPWGSVGQDYLRRLLKADPSDPEKRDSAFDTLKQDLKEYGQNEPGLITYHGVLVNGNTRAAALLELGETSMRVGVLPESATWAEINAVELSLQMREDHRRDYTFLNKLLAMEERREAGLPPEAIAREFRVQVKTYEQSQWILQLLYDQIERSATNGASLRLVDFEDAQEKLRELHRDYMNLAANDPDGAEILKESRMPAIVLRFAKTDVRFIEADFQDSYLSRELPEDINAAGQEVPAQAETLIPGLGIAVPGPSSKVSAARQRTTQLLQAQAQLNSKELDEDKRREAREYWEKVREGYDAAITSAGRDVRLRRKKQMAPERLKDACKSIDLCVGEVVKARGSKSFDEVAFDEALLQLRESVQKLARQAGKGVEDPGEGLSWLFGAVKAEGN</sequence>
<accession>A0A1E7LA99</accession>
<dbReference type="RefSeq" id="WP_070015393.1">
    <property type="nucleotide sequence ID" value="NZ_LJGW01000097.1"/>
</dbReference>
<keyword evidence="2" id="KW-1185">Reference proteome</keyword>
<comment type="caution">
    <text evidence="1">The sequence shown here is derived from an EMBL/GenBank/DDBJ whole genome shotgun (WGS) entry which is preliminary data.</text>
</comment>
<reference evidence="1 2" key="1">
    <citation type="journal article" date="2016" name="Front. Microbiol.">
        <title>Comparative Genomics Analysis of Streptomyces Species Reveals Their Adaptation to the Marine Environment and Their Diversity at the Genomic Level.</title>
        <authorList>
            <person name="Tian X."/>
            <person name="Zhang Z."/>
            <person name="Yang T."/>
            <person name="Chen M."/>
            <person name="Li J."/>
            <person name="Chen F."/>
            <person name="Yang J."/>
            <person name="Li W."/>
            <person name="Zhang B."/>
            <person name="Zhang Z."/>
            <person name="Wu J."/>
            <person name="Zhang C."/>
            <person name="Long L."/>
            <person name="Xiao J."/>
        </authorList>
    </citation>
    <scope>NUCLEOTIDE SEQUENCE [LARGE SCALE GENOMIC DNA]</scope>
    <source>
        <strain evidence="1 2">SCSIO 10429</strain>
    </source>
</reference>
<organism evidence="1 2">
    <name type="scientific">Streptomyces nanshensis</name>
    <dbReference type="NCBI Taxonomy" id="518642"/>
    <lineage>
        <taxon>Bacteria</taxon>
        <taxon>Bacillati</taxon>
        <taxon>Actinomycetota</taxon>
        <taxon>Actinomycetes</taxon>
        <taxon>Kitasatosporales</taxon>
        <taxon>Streptomycetaceae</taxon>
        <taxon>Streptomyces</taxon>
    </lineage>
</organism>
<dbReference type="PATRIC" id="fig|518642.10.peg.7062"/>
<proteinExistence type="predicted"/>
<dbReference type="EMBL" id="LJGW01000097">
    <property type="protein sequence ID" value="OEV13119.1"/>
    <property type="molecule type" value="Genomic_DNA"/>
</dbReference>
<dbReference type="Proteomes" id="UP000176005">
    <property type="component" value="Unassembled WGS sequence"/>
</dbReference>
<dbReference type="AlphaFoldDB" id="A0A1E7LA99"/>
<protein>
    <submittedName>
        <fullName evidence="1">Uncharacterized protein</fullName>
    </submittedName>
</protein>
<evidence type="ECO:0000313" key="2">
    <source>
        <dbReference type="Proteomes" id="UP000176005"/>
    </source>
</evidence>
<gene>
    <name evidence="1" type="ORF">AN218_04990</name>
</gene>